<reference evidence="11 12" key="1">
    <citation type="submission" date="2018-02" db="EMBL/GenBank/DDBJ databases">
        <title>Genomic Encyclopedia of Archaeal and Bacterial Type Strains, Phase II (KMG-II): from individual species to whole genera.</title>
        <authorList>
            <person name="Goeker M."/>
        </authorList>
    </citation>
    <scope>NUCLEOTIDE SEQUENCE [LARGE SCALE GENOMIC DNA]</scope>
    <source>
        <strain evidence="11 12">DSM 29526</strain>
    </source>
</reference>
<evidence type="ECO:0000256" key="6">
    <source>
        <dbReference type="ARBA" id="ARBA00023180"/>
    </source>
</evidence>
<dbReference type="Pfam" id="PF13620">
    <property type="entry name" value="CarboxypepD_reg"/>
    <property type="match status" value="1"/>
</dbReference>
<evidence type="ECO:0000256" key="5">
    <source>
        <dbReference type="ARBA" id="ARBA00022833"/>
    </source>
</evidence>
<evidence type="ECO:0000256" key="9">
    <source>
        <dbReference type="SAM" id="SignalP"/>
    </source>
</evidence>
<keyword evidence="9" id="KW-0732">Signal</keyword>
<gene>
    <name evidence="11" type="ORF">CLV84_3023</name>
</gene>
<dbReference type="InterPro" id="IPR050753">
    <property type="entry name" value="Peptidase_M14_domain"/>
</dbReference>
<evidence type="ECO:0000313" key="12">
    <source>
        <dbReference type="Proteomes" id="UP000237662"/>
    </source>
</evidence>
<comment type="similarity">
    <text evidence="2 7">Belongs to the peptidase M14 family.</text>
</comment>
<feature type="domain" description="Peptidase M14" evidence="10">
    <location>
        <begin position="43"/>
        <end position="318"/>
    </location>
</feature>
<evidence type="ECO:0000256" key="8">
    <source>
        <dbReference type="SAM" id="MobiDB-lite"/>
    </source>
</evidence>
<dbReference type="EMBL" id="PTJC01000006">
    <property type="protein sequence ID" value="PPK86106.1"/>
    <property type="molecule type" value="Genomic_DNA"/>
</dbReference>
<dbReference type="Proteomes" id="UP000237662">
    <property type="component" value="Unassembled WGS sequence"/>
</dbReference>
<evidence type="ECO:0000256" key="7">
    <source>
        <dbReference type="PROSITE-ProRule" id="PRU01379"/>
    </source>
</evidence>
<feature type="active site" description="Proton donor/acceptor" evidence="7">
    <location>
        <position position="288"/>
    </location>
</feature>
<dbReference type="AlphaFoldDB" id="A0A2S6I4J7"/>
<accession>A0A2S6I4J7</accession>
<dbReference type="GO" id="GO:0005615">
    <property type="term" value="C:extracellular space"/>
    <property type="evidence" value="ECO:0007669"/>
    <property type="project" value="TreeGrafter"/>
</dbReference>
<comment type="cofactor">
    <cofactor evidence="1">
        <name>Zn(2+)</name>
        <dbReference type="ChEBI" id="CHEBI:29105"/>
    </cofactor>
</comment>
<dbReference type="PANTHER" id="PTHR11532">
    <property type="entry name" value="PROTEASE M14 CARBOXYPEPTIDASE"/>
    <property type="match status" value="1"/>
</dbReference>
<evidence type="ECO:0000313" key="11">
    <source>
        <dbReference type="EMBL" id="PPK86106.1"/>
    </source>
</evidence>
<evidence type="ECO:0000256" key="2">
    <source>
        <dbReference type="ARBA" id="ARBA00005988"/>
    </source>
</evidence>
<organism evidence="11 12">
    <name type="scientific">Neolewinella xylanilytica</name>
    <dbReference type="NCBI Taxonomy" id="1514080"/>
    <lineage>
        <taxon>Bacteria</taxon>
        <taxon>Pseudomonadati</taxon>
        <taxon>Bacteroidota</taxon>
        <taxon>Saprospiria</taxon>
        <taxon>Saprospirales</taxon>
        <taxon>Lewinellaceae</taxon>
        <taxon>Neolewinella</taxon>
    </lineage>
</organism>
<dbReference type="InterPro" id="IPR008969">
    <property type="entry name" value="CarboxyPept-like_regulatory"/>
</dbReference>
<dbReference type="CDD" id="cd18173">
    <property type="entry name" value="M14_CP_bacteria"/>
    <property type="match status" value="1"/>
</dbReference>
<dbReference type="PROSITE" id="PS00133">
    <property type="entry name" value="CARBOXYPEPT_ZN_2"/>
    <property type="match status" value="1"/>
</dbReference>
<keyword evidence="12" id="KW-1185">Reference proteome</keyword>
<keyword evidence="5" id="KW-0862">Zinc</keyword>
<protein>
    <submittedName>
        <fullName evidence="11">Carboxypeptidase family protein</fullName>
    </submittedName>
</protein>
<dbReference type="SUPFAM" id="SSF49464">
    <property type="entry name" value="Carboxypeptidase regulatory domain-like"/>
    <property type="match status" value="1"/>
</dbReference>
<dbReference type="Pfam" id="PF00246">
    <property type="entry name" value="Peptidase_M14"/>
    <property type="match status" value="1"/>
</dbReference>
<keyword evidence="6" id="KW-0325">Glycoprotein</keyword>
<dbReference type="RefSeq" id="WP_170067719.1">
    <property type="nucleotide sequence ID" value="NZ_PTJC01000006.1"/>
</dbReference>
<dbReference type="GO" id="GO:0004181">
    <property type="term" value="F:metallocarboxypeptidase activity"/>
    <property type="evidence" value="ECO:0007669"/>
    <property type="project" value="InterPro"/>
</dbReference>
<dbReference type="GO" id="GO:0008270">
    <property type="term" value="F:zinc ion binding"/>
    <property type="evidence" value="ECO:0007669"/>
    <property type="project" value="InterPro"/>
</dbReference>
<name>A0A2S6I4J7_9BACT</name>
<feature type="chain" id="PRO_5015716762" evidence="9">
    <location>
        <begin position="22"/>
        <end position="411"/>
    </location>
</feature>
<dbReference type="GO" id="GO:0016485">
    <property type="term" value="P:protein processing"/>
    <property type="evidence" value="ECO:0007669"/>
    <property type="project" value="TreeGrafter"/>
</dbReference>
<comment type="caution">
    <text evidence="11">The sequence shown here is derived from an EMBL/GenBank/DDBJ whole genome shotgun (WGS) entry which is preliminary data.</text>
</comment>
<dbReference type="Gene3D" id="3.40.630.10">
    <property type="entry name" value="Zn peptidases"/>
    <property type="match status" value="1"/>
</dbReference>
<dbReference type="PRINTS" id="PR00765">
    <property type="entry name" value="CRBOXYPTASEA"/>
</dbReference>
<sequence length="411" mass="47075">MKWLTPVLLLLFLGSFSPVQAQDELRVSTYLDRKAATLVPEAAYPSYDLYEDIMFELARRYPDRCRIEIWGTLASGRRILVLKLADNLSRSRNRPQVLCTATMHGDELAGYWMLLRLAESLLQEDPRGLLSEVALFINPLANPDGAFRAGNRSLAGAQRGNADGVDLNRNYPDPDDGRYPDGNDHQPETRIFMRAAETHGFDLAINFHGGAELFNYPWDTFRTRHPDTEWWRTVSREFAQTAQQDSRLGDYFKDRANGTTNGHDWYPISGSRQDYMNYYHRTREATVEITNAKRFPARDLPNLWESLRGALLNYLDEARYGIHGIVTDQVTGLPLRAHITIPGHDEMQSSVYSERITGDFYRYLAPGTYRLVVSATGYRSRTVIVSLRDKQRRELQIALERAPLDPPARKK</sequence>
<dbReference type="SMART" id="SM00631">
    <property type="entry name" value="Zn_pept"/>
    <property type="match status" value="1"/>
</dbReference>
<dbReference type="Gene3D" id="2.60.40.1120">
    <property type="entry name" value="Carboxypeptidase-like, regulatory domain"/>
    <property type="match status" value="1"/>
</dbReference>
<dbReference type="SUPFAM" id="SSF53187">
    <property type="entry name" value="Zn-dependent exopeptidases"/>
    <property type="match status" value="1"/>
</dbReference>
<evidence type="ECO:0000256" key="3">
    <source>
        <dbReference type="ARBA" id="ARBA00022723"/>
    </source>
</evidence>
<feature type="compositionally biased region" description="Basic and acidic residues" evidence="8">
    <location>
        <begin position="175"/>
        <end position="186"/>
    </location>
</feature>
<dbReference type="PANTHER" id="PTHR11532:SF57">
    <property type="entry name" value="CARBOXYPEPTIDASE D, B"/>
    <property type="match status" value="1"/>
</dbReference>
<feature type="region of interest" description="Disordered" evidence="8">
    <location>
        <begin position="157"/>
        <end position="186"/>
    </location>
</feature>
<keyword evidence="11" id="KW-0121">Carboxypeptidase</keyword>
<dbReference type="InterPro" id="IPR000834">
    <property type="entry name" value="Peptidase_M14"/>
</dbReference>
<dbReference type="InterPro" id="IPR057247">
    <property type="entry name" value="CARBOXYPEPT_ZN_2"/>
</dbReference>
<feature type="signal peptide" evidence="9">
    <location>
        <begin position="1"/>
        <end position="21"/>
    </location>
</feature>
<evidence type="ECO:0000259" key="10">
    <source>
        <dbReference type="PROSITE" id="PS52035"/>
    </source>
</evidence>
<evidence type="ECO:0000256" key="1">
    <source>
        <dbReference type="ARBA" id="ARBA00001947"/>
    </source>
</evidence>
<keyword evidence="4" id="KW-0378">Hydrolase</keyword>
<proteinExistence type="inferred from homology"/>
<keyword evidence="11" id="KW-0645">Protease</keyword>
<dbReference type="GO" id="GO:0006518">
    <property type="term" value="P:peptide metabolic process"/>
    <property type="evidence" value="ECO:0007669"/>
    <property type="project" value="TreeGrafter"/>
</dbReference>
<dbReference type="PROSITE" id="PS52035">
    <property type="entry name" value="PEPTIDASE_M14"/>
    <property type="match status" value="1"/>
</dbReference>
<evidence type="ECO:0000256" key="4">
    <source>
        <dbReference type="ARBA" id="ARBA00022801"/>
    </source>
</evidence>
<keyword evidence="3" id="KW-0479">Metal-binding</keyword>